<evidence type="ECO:0000256" key="1">
    <source>
        <dbReference type="SAM" id="Phobius"/>
    </source>
</evidence>
<dbReference type="Proteomes" id="UP000008975">
    <property type="component" value="Chromosome"/>
</dbReference>
<gene>
    <name evidence="2" type="ordered locus">MTES_2523</name>
</gene>
<dbReference type="KEGG" id="mts:MTES_2523"/>
<name>E8N755_MICTS</name>
<accession>E8N755</accession>
<reference key="2">
    <citation type="submission" date="2011-02" db="EMBL/GenBank/DDBJ databases">
        <title>Genome sequence of Microbacterium testaceum StLB037.</title>
        <authorList>
            <person name="Morohoshi T."/>
            <person name="Wang W.Z."/>
            <person name="Someya N."/>
            <person name="Ikeda T."/>
        </authorList>
    </citation>
    <scope>NUCLEOTIDE SEQUENCE</scope>
    <source>
        <strain>StLB037</strain>
    </source>
</reference>
<evidence type="ECO:0000313" key="2">
    <source>
        <dbReference type="EMBL" id="BAJ75487.1"/>
    </source>
</evidence>
<dbReference type="GO" id="GO:0008483">
    <property type="term" value="F:transaminase activity"/>
    <property type="evidence" value="ECO:0007669"/>
    <property type="project" value="UniProtKB-KW"/>
</dbReference>
<dbReference type="STRING" id="979556.MTES_2523"/>
<dbReference type="AlphaFoldDB" id="E8N755"/>
<protein>
    <submittedName>
        <fullName evidence="2">Glutamate-1-semialdehyde aminotransferase</fullName>
    </submittedName>
</protein>
<keyword evidence="1" id="KW-0472">Membrane</keyword>
<keyword evidence="1" id="KW-0812">Transmembrane</keyword>
<dbReference type="OrthoDB" id="5068698at2"/>
<keyword evidence="2" id="KW-0808">Transferase</keyword>
<feature type="transmembrane region" description="Helical" evidence="1">
    <location>
        <begin position="12"/>
        <end position="35"/>
    </location>
</feature>
<proteinExistence type="predicted"/>
<keyword evidence="1" id="KW-1133">Transmembrane helix</keyword>
<dbReference type="RefSeq" id="WP_013585612.1">
    <property type="nucleotide sequence ID" value="NC_015125.1"/>
</dbReference>
<organism evidence="2 3">
    <name type="scientific">Microbacterium testaceum (strain StLB037)</name>
    <dbReference type="NCBI Taxonomy" id="979556"/>
    <lineage>
        <taxon>Bacteria</taxon>
        <taxon>Bacillati</taxon>
        <taxon>Actinomycetota</taxon>
        <taxon>Actinomycetes</taxon>
        <taxon>Micrococcales</taxon>
        <taxon>Microbacteriaceae</taxon>
        <taxon>Microbacterium</taxon>
    </lineage>
</organism>
<dbReference type="EMBL" id="AP012052">
    <property type="protein sequence ID" value="BAJ75487.1"/>
    <property type="molecule type" value="Genomic_DNA"/>
</dbReference>
<dbReference type="HOGENOM" id="CLU_1452903_0_0_11"/>
<keyword evidence="2" id="KW-0032">Aminotransferase</keyword>
<reference evidence="2 3" key="1">
    <citation type="journal article" date="2011" name="J. Bacteriol.">
        <title>Genome sequence of Microbacterium testaceum StLB037, an N-acylhomoserine lactone-degrading bacterium isolated from potato leaves.</title>
        <authorList>
            <person name="Morohoshi T."/>
            <person name="Wang W.-Z."/>
            <person name="Someya N."/>
            <person name="Ikeda T."/>
        </authorList>
    </citation>
    <scope>NUCLEOTIDE SEQUENCE [LARGE SCALE GENOMIC DNA]</scope>
    <source>
        <strain evidence="2 3">StLB037</strain>
    </source>
</reference>
<evidence type="ECO:0000313" key="3">
    <source>
        <dbReference type="Proteomes" id="UP000008975"/>
    </source>
</evidence>
<sequence>MSSAHDRRIHPGALTAIIVSVVLIVGAVGFAAWFLTSQASESDAAPSTGPTVSNTQATELLVQWRAVFAKYKEANGGYPELPDGGYCLGTGFPVGAGGTANCRDFGATSFYTEEASKPLMEKLSSVGDLPTTGPSTPVRGTVGPYALYEGSTINLLTAENGTCVAPAVDVWNDGGGLNICAITLDR</sequence>